<keyword evidence="3" id="KW-1185">Reference proteome</keyword>
<feature type="region of interest" description="Disordered" evidence="1">
    <location>
        <begin position="46"/>
        <end position="102"/>
    </location>
</feature>
<dbReference type="AlphaFoldDB" id="A0A843TEX4"/>
<evidence type="ECO:0000256" key="1">
    <source>
        <dbReference type="SAM" id="MobiDB-lite"/>
    </source>
</evidence>
<accession>A0A843TEX4</accession>
<gene>
    <name evidence="2" type="ORF">Taro_001543</name>
</gene>
<name>A0A843TEX4_COLES</name>
<sequence length="117" mass="12701">MDTNSRLAASDVDVNIPDLLVFRSGNASGNVTPCVYRFYLGSVDTPLTGVDTHPTQYKRQKLSGKGEQSGKRASASRGAEQGRQGKKKEKKRRSSVSTLPELVSTLVTLPREPVLLV</sequence>
<feature type="compositionally biased region" description="Basic residues" evidence="1">
    <location>
        <begin position="84"/>
        <end position="94"/>
    </location>
</feature>
<evidence type="ECO:0000313" key="3">
    <source>
        <dbReference type="Proteomes" id="UP000652761"/>
    </source>
</evidence>
<proteinExistence type="predicted"/>
<dbReference type="Proteomes" id="UP000652761">
    <property type="component" value="Unassembled WGS sequence"/>
</dbReference>
<organism evidence="2 3">
    <name type="scientific">Colocasia esculenta</name>
    <name type="common">Wild taro</name>
    <name type="synonym">Arum esculentum</name>
    <dbReference type="NCBI Taxonomy" id="4460"/>
    <lineage>
        <taxon>Eukaryota</taxon>
        <taxon>Viridiplantae</taxon>
        <taxon>Streptophyta</taxon>
        <taxon>Embryophyta</taxon>
        <taxon>Tracheophyta</taxon>
        <taxon>Spermatophyta</taxon>
        <taxon>Magnoliopsida</taxon>
        <taxon>Liliopsida</taxon>
        <taxon>Araceae</taxon>
        <taxon>Aroideae</taxon>
        <taxon>Colocasieae</taxon>
        <taxon>Colocasia</taxon>
    </lineage>
</organism>
<reference evidence="2" key="1">
    <citation type="submission" date="2017-07" db="EMBL/GenBank/DDBJ databases">
        <title>Taro Niue Genome Assembly and Annotation.</title>
        <authorList>
            <person name="Atibalentja N."/>
            <person name="Keating K."/>
            <person name="Fields C.J."/>
        </authorList>
    </citation>
    <scope>NUCLEOTIDE SEQUENCE</scope>
    <source>
        <strain evidence="2">Niue_2</strain>
        <tissue evidence="2">Leaf</tissue>
    </source>
</reference>
<comment type="caution">
    <text evidence="2">The sequence shown here is derived from an EMBL/GenBank/DDBJ whole genome shotgun (WGS) entry which is preliminary data.</text>
</comment>
<protein>
    <submittedName>
        <fullName evidence="2">Uncharacterized protein</fullName>
    </submittedName>
</protein>
<dbReference type="EMBL" id="NMUH01000032">
    <property type="protein sequence ID" value="MQL69261.1"/>
    <property type="molecule type" value="Genomic_DNA"/>
</dbReference>
<evidence type="ECO:0000313" key="2">
    <source>
        <dbReference type="EMBL" id="MQL69261.1"/>
    </source>
</evidence>